<organism evidence="2">
    <name type="scientific">Klosneuvirus KNV1</name>
    <dbReference type="NCBI Taxonomy" id="1977640"/>
    <lineage>
        <taxon>Viruses</taxon>
        <taxon>Varidnaviria</taxon>
        <taxon>Bamfordvirae</taxon>
        <taxon>Nucleocytoviricota</taxon>
        <taxon>Megaviricetes</taxon>
        <taxon>Imitervirales</taxon>
        <taxon>Mimiviridae</taxon>
        <taxon>Klosneuvirinae</taxon>
        <taxon>Klosneuvirus</taxon>
    </lineage>
</organism>
<dbReference type="SMART" id="SM00507">
    <property type="entry name" value="HNHc"/>
    <property type="match status" value="2"/>
</dbReference>
<dbReference type="InterPro" id="IPR036388">
    <property type="entry name" value="WH-like_DNA-bd_sf"/>
</dbReference>
<name>A0A1V0SIH6_9VIRU</name>
<gene>
    <name evidence="2" type="ORF">Klosneuvirus_1_301</name>
</gene>
<dbReference type="InterPro" id="IPR003647">
    <property type="entry name" value="Intron_nuc_1_rpt"/>
</dbReference>
<proteinExistence type="predicted"/>
<reference evidence="2" key="1">
    <citation type="journal article" date="2017" name="Science">
        <title>Giant viruses with an expanded complement of translation system components.</title>
        <authorList>
            <person name="Schulz F."/>
            <person name="Yutin N."/>
            <person name="Ivanova N.N."/>
            <person name="Ortega D.R."/>
            <person name="Lee T.K."/>
            <person name="Vierheilig J."/>
            <person name="Daims H."/>
            <person name="Horn M."/>
            <person name="Wagner M."/>
            <person name="Jensen G.J."/>
            <person name="Kyrpides N.C."/>
            <person name="Koonin E.V."/>
            <person name="Woyke T."/>
        </authorList>
    </citation>
    <scope>NUCLEOTIDE SEQUENCE</scope>
    <source>
        <strain evidence="2">KNV1</strain>
    </source>
</reference>
<dbReference type="EMBL" id="KY684108">
    <property type="protein sequence ID" value="ARF11444.1"/>
    <property type="molecule type" value="Genomic_DNA"/>
</dbReference>
<accession>A0A1V0SIH6</accession>
<dbReference type="InterPro" id="IPR044925">
    <property type="entry name" value="His-Me_finger_sf"/>
</dbReference>
<dbReference type="GO" id="GO:0004519">
    <property type="term" value="F:endonuclease activity"/>
    <property type="evidence" value="ECO:0007669"/>
    <property type="project" value="UniProtKB-KW"/>
</dbReference>
<evidence type="ECO:0000313" key="2">
    <source>
        <dbReference type="EMBL" id="ARF11444.1"/>
    </source>
</evidence>
<dbReference type="Pfam" id="PF13392">
    <property type="entry name" value="HNH_3"/>
    <property type="match status" value="2"/>
</dbReference>
<dbReference type="SUPFAM" id="SSF54060">
    <property type="entry name" value="His-Me finger endonucleases"/>
    <property type="match status" value="2"/>
</dbReference>
<keyword evidence="2" id="KW-0255">Endonuclease</keyword>
<feature type="domain" description="HNH nuclease" evidence="1">
    <location>
        <begin position="218"/>
        <end position="265"/>
    </location>
</feature>
<protein>
    <submittedName>
        <fullName evidence="2">HNH endonuclease</fullName>
    </submittedName>
</protein>
<sequence length="422" mass="49646">MNQWKEIVNFNNYECSYEGIIRNKFTKRNLTPTINIKGYAYVSIQDNNKQSKSKKVHQLIAITWLANPDNKKTVDHINRIRSDNRVANLQWATHKEQCKNRKQPVVNNNKGIWKIDPTTNEKIKFYNTIKEASFDVKHNYNCFKNISSCARGKSKTAYGFKWKYDEKDITDKQNEIWKLYKLIKKNNYYISNYGRAKNNNRILKLTNDNGYESIQIQGQYLLIHILVVTLFSQNPNNYEEVNHKDGNKSNNHIDNLEWITPKNNSIHAIENNLRKNIKKVIHYDNNGNIINIYTCPTYASRALNINTRSINKCCKNELYSCGNPKSFFKYLDDIDDLQNMKISNTFLNNKFKLKIKKKPSDKTPKKIAVYDNNDKLVEICNTQIDASRKYNVSINTIKYHLNHDNICTSKYKFKLYLNELSS</sequence>
<keyword evidence="2" id="KW-0540">Nuclease</keyword>
<dbReference type="Gene3D" id="3.90.75.20">
    <property type="match status" value="2"/>
</dbReference>
<feature type="domain" description="HNH nuclease" evidence="1">
    <location>
        <begin position="50"/>
        <end position="98"/>
    </location>
</feature>
<keyword evidence="2" id="KW-0378">Hydrolase</keyword>
<dbReference type="SMART" id="SM00497">
    <property type="entry name" value="IENR1"/>
    <property type="match status" value="3"/>
</dbReference>
<dbReference type="InterPro" id="IPR003615">
    <property type="entry name" value="HNH_nuc"/>
</dbReference>
<dbReference type="Gene3D" id="1.10.10.10">
    <property type="entry name" value="Winged helix-like DNA-binding domain superfamily/Winged helix DNA-binding domain"/>
    <property type="match status" value="2"/>
</dbReference>
<evidence type="ECO:0000259" key="1">
    <source>
        <dbReference type="SMART" id="SM00507"/>
    </source>
</evidence>